<dbReference type="EMBL" id="BKCJ010553241">
    <property type="protein sequence ID" value="GFB10583.1"/>
    <property type="molecule type" value="Genomic_DNA"/>
</dbReference>
<organism evidence="1">
    <name type="scientific">Tanacetum cinerariifolium</name>
    <name type="common">Dalmatian daisy</name>
    <name type="synonym">Chrysanthemum cinerariifolium</name>
    <dbReference type="NCBI Taxonomy" id="118510"/>
    <lineage>
        <taxon>Eukaryota</taxon>
        <taxon>Viridiplantae</taxon>
        <taxon>Streptophyta</taxon>
        <taxon>Embryophyta</taxon>
        <taxon>Tracheophyta</taxon>
        <taxon>Spermatophyta</taxon>
        <taxon>Magnoliopsida</taxon>
        <taxon>eudicotyledons</taxon>
        <taxon>Gunneridae</taxon>
        <taxon>Pentapetalae</taxon>
        <taxon>asterids</taxon>
        <taxon>campanulids</taxon>
        <taxon>Asterales</taxon>
        <taxon>Asteraceae</taxon>
        <taxon>Asteroideae</taxon>
        <taxon>Anthemideae</taxon>
        <taxon>Anthemidinae</taxon>
        <taxon>Tanacetum</taxon>
    </lineage>
</organism>
<keyword evidence="1" id="KW-0808">Transferase</keyword>
<dbReference type="GO" id="GO:0003964">
    <property type="term" value="F:RNA-directed DNA polymerase activity"/>
    <property type="evidence" value="ECO:0007669"/>
    <property type="project" value="UniProtKB-KW"/>
</dbReference>
<accession>A0A699KTV3</accession>
<proteinExistence type="predicted"/>
<name>A0A699KTV3_TANCI</name>
<reference evidence="1" key="1">
    <citation type="journal article" date="2019" name="Sci. Rep.">
        <title>Draft genome of Tanacetum cinerariifolium, the natural source of mosquito coil.</title>
        <authorList>
            <person name="Yamashiro T."/>
            <person name="Shiraishi A."/>
            <person name="Satake H."/>
            <person name="Nakayama K."/>
        </authorList>
    </citation>
    <scope>NUCLEOTIDE SEQUENCE</scope>
</reference>
<comment type="caution">
    <text evidence="1">The sequence shown here is derived from an EMBL/GenBank/DDBJ whole genome shotgun (WGS) entry which is preliminary data.</text>
</comment>
<sequence>MRAMKNQITTMRTKMKNNFETSMAKQHNEQKNMMTSFIQMHSPSGSGMITGGDKGQGAIYKFKKMARALIDVHGDELTLRVNDKAITFKVEHTSRYSHNYYEKSVNQINVIDVACKEYAQEVLGFLNSSTSGNLTPSDPIISASSPSFTLFEGSDFILEEIETFLRTPDELSTLDDDFDLEGDIALIEKLLNKDPSLNLPLM</sequence>
<gene>
    <name evidence="1" type="ORF">Tci_682554</name>
</gene>
<keyword evidence="1" id="KW-0695">RNA-directed DNA polymerase</keyword>
<protein>
    <submittedName>
        <fullName evidence="1">Reverse transcriptase domain-containing protein</fullName>
    </submittedName>
</protein>
<keyword evidence="1" id="KW-0548">Nucleotidyltransferase</keyword>
<dbReference type="AlphaFoldDB" id="A0A699KTV3"/>
<evidence type="ECO:0000313" key="1">
    <source>
        <dbReference type="EMBL" id="GFB10583.1"/>
    </source>
</evidence>